<keyword evidence="3" id="KW-1003">Cell membrane</keyword>
<keyword evidence="6 9" id="KW-0472">Membrane</keyword>
<evidence type="ECO:0000256" key="5">
    <source>
        <dbReference type="ARBA" id="ARBA00022989"/>
    </source>
</evidence>
<protein>
    <submittedName>
        <fullName evidence="10">Flagellar biosynthetic protein FliO</fullName>
    </submittedName>
</protein>
<comment type="similarity">
    <text evidence="8">Belongs to the FliO/MopB family.</text>
</comment>
<dbReference type="GO" id="GO:0044781">
    <property type="term" value="P:bacterial-type flagellum organization"/>
    <property type="evidence" value="ECO:0007669"/>
    <property type="project" value="InterPro"/>
</dbReference>
<evidence type="ECO:0000256" key="9">
    <source>
        <dbReference type="SAM" id="Phobius"/>
    </source>
</evidence>
<dbReference type="PANTHER" id="PTHR38766:SF1">
    <property type="entry name" value="FLAGELLAR PROTEIN FLIO"/>
    <property type="match status" value="1"/>
</dbReference>
<evidence type="ECO:0000256" key="2">
    <source>
        <dbReference type="ARBA" id="ARBA00004236"/>
    </source>
</evidence>
<dbReference type="PANTHER" id="PTHR38766">
    <property type="entry name" value="FLAGELLAR PROTEIN FLIO"/>
    <property type="match status" value="1"/>
</dbReference>
<name>A0A9D1Y9H4_9FIRM</name>
<proteinExistence type="inferred from homology"/>
<keyword evidence="10" id="KW-0969">Cilium</keyword>
<reference evidence="10" key="1">
    <citation type="journal article" date="2021" name="PeerJ">
        <title>Extensive microbial diversity within the chicken gut microbiome revealed by metagenomics and culture.</title>
        <authorList>
            <person name="Gilroy R."/>
            <person name="Ravi A."/>
            <person name="Getino M."/>
            <person name="Pursley I."/>
            <person name="Horton D.L."/>
            <person name="Alikhan N.F."/>
            <person name="Baker D."/>
            <person name="Gharbi K."/>
            <person name="Hall N."/>
            <person name="Watson M."/>
            <person name="Adriaenssens E.M."/>
            <person name="Foster-Nyarko E."/>
            <person name="Jarju S."/>
            <person name="Secka A."/>
            <person name="Antonio M."/>
            <person name="Oren A."/>
            <person name="Chaudhuri R.R."/>
            <person name="La Ragione R."/>
            <person name="Hildebrand F."/>
            <person name="Pallen M.J."/>
        </authorList>
    </citation>
    <scope>NUCLEOTIDE SEQUENCE</scope>
    <source>
        <strain evidence="10">ChiBcec16_6824</strain>
    </source>
</reference>
<dbReference type="InterPro" id="IPR052205">
    <property type="entry name" value="FliO/MopB"/>
</dbReference>
<keyword evidence="10" id="KW-0966">Cell projection</keyword>
<keyword evidence="7" id="KW-0975">Bacterial flagellum</keyword>
<feature type="transmembrane region" description="Helical" evidence="9">
    <location>
        <begin position="6"/>
        <end position="25"/>
    </location>
</feature>
<evidence type="ECO:0000256" key="7">
    <source>
        <dbReference type="ARBA" id="ARBA00023143"/>
    </source>
</evidence>
<evidence type="ECO:0000256" key="3">
    <source>
        <dbReference type="ARBA" id="ARBA00022475"/>
    </source>
</evidence>
<evidence type="ECO:0000256" key="6">
    <source>
        <dbReference type="ARBA" id="ARBA00023136"/>
    </source>
</evidence>
<accession>A0A9D1Y9H4</accession>
<dbReference type="Proteomes" id="UP000823868">
    <property type="component" value="Unassembled WGS sequence"/>
</dbReference>
<dbReference type="EMBL" id="DXDX01000157">
    <property type="protein sequence ID" value="HIY21955.1"/>
    <property type="molecule type" value="Genomic_DNA"/>
</dbReference>
<comment type="caution">
    <text evidence="10">The sequence shown here is derived from an EMBL/GenBank/DDBJ whole genome shotgun (WGS) entry which is preliminary data.</text>
</comment>
<evidence type="ECO:0000313" key="10">
    <source>
        <dbReference type="EMBL" id="HIY21955.1"/>
    </source>
</evidence>
<sequence>MPKEVLSLLWTILVVVAVLALAYWFTRGVIGRSMGDNAIRSRGRRVTVLEQVAVGKDQKLLLVQVGERIYFLGSTPGGISCLEEVSPEEAERWKQEDQAGRATPPGLSFQEALKKVLERRKDRGGS</sequence>
<evidence type="ECO:0000256" key="1">
    <source>
        <dbReference type="ARBA" id="ARBA00004117"/>
    </source>
</evidence>
<dbReference type="Pfam" id="PF04347">
    <property type="entry name" value="FliO"/>
    <property type="match status" value="1"/>
</dbReference>
<organism evidence="10 11">
    <name type="scientific">Candidatus Flavonifractor merdigallinarum</name>
    <dbReference type="NCBI Taxonomy" id="2838589"/>
    <lineage>
        <taxon>Bacteria</taxon>
        <taxon>Bacillati</taxon>
        <taxon>Bacillota</taxon>
        <taxon>Clostridia</taxon>
        <taxon>Eubacteriales</taxon>
        <taxon>Oscillospiraceae</taxon>
        <taxon>Flavonifractor</taxon>
    </lineage>
</organism>
<gene>
    <name evidence="10" type="ORF">H9841_08660</name>
</gene>
<keyword evidence="4 9" id="KW-0812">Transmembrane</keyword>
<evidence type="ECO:0000256" key="8">
    <source>
        <dbReference type="ARBA" id="ARBA00037937"/>
    </source>
</evidence>
<keyword evidence="5 9" id="KW-1133">Transmembrane helix</keyword>
<dbReference type="AlphaFoldDB" id="A0A9D1Y9H4"/>
<dbReference type="GO" id="GO:0009425">
    <property type="term" value="C:bacterial-type flagellum basal body"/>
    <property type="evidence" value="ECO:0007669"/>
    <property type="project" value="UniProtKB-SubCell"/>
</dbReference>
<keyword evidence="10" id="KW-0282">Flagellum</keyword>
<dbReference type="GO" id="GO:0005886">
    <property type="term" value="C:plasma membrane"/>
    <property type="evidence" value="ECO:0007669"/>
    <property type="project" value="UniProtKB-SubCell"/>
</dbReference>
<comment type="subcellular location">
    <subcellularLocation>
        <location evidence="1">Bacterial flagellum basal body</location>
    </subcellularLocation>
    <subcellularLocation>
        <location evidence="2">Cell membrane</location>
    </subcellularLocation>
</comment>
<reference evidence="10" key="2">
    <citation type="submission" date="2021-04" db="EMBL/GenBank/DDBJ databases">
        <authorList>
            <person name="Gilroy R."/>
        </authorList>
    </citation>
    <scope>NUCLEOTIDE SEQUENCE</scope>
    <source>
        <strain evidence="10">ChiBcec16_6824</strain>
    </source>
</reference>
<evidence type="ECO:0000313" key="11">
    <source>
        <dbReference type="Proteomes" id="UP000823868"/>
    </source>
</evidence>
<evidence type="ECO:0000256" key="4">
    <source>
        <dbReference type="ARBA" id="ARBA00022692"/>
    </source>
</evidence>
<dbReference type="InterPro" id="IPR022781">
    <property type="entry name" value="Flagellar_biosynth_FliO"/>
</dbReference>